<feature type="transmembrane region" description="Helical" evidence="1">
    <location>
        <begin position="107"/>
        <end position="126"/>
    </location>
</feature>
<evidence type="ECO:0000313" key="3">
    <source>
        <dbReference type="Proteomes" id="UP001449657"/>
    </source>
</evidence>
<evidence type="ECO:0000313" key="2">
    <source>
        <dbReference type="EMBL" id="WZN48661.1"/>
    </source>
</evidence>
<feature type="transmembrane region" description="Helical" evidence="1">
    <location>
        <begin position="12"/>
        <end position="32"/>
    </location>
</feature>
<evidence type="ECO:0000256" key="1">
    <source>
        <dbReference type="SAM" id="Phobius"/>
    </source>
</evidence>
<keyword evidence="1" id="KW-1133">Transmembrane helix</keyword>
<accession>A0ABZ2Z8U2</accession>
<dbReference type="EMBL" id="CP150096">
    <property type="protein sequence ID" value="WZN48661.1"/>
    <property type="molecule type" value="Genomic_DNA"/>
</dbReference>
<keyword evidence="1" id="KW-0472">Membrane</keyword>
<keyword evidence="1" id="KW-0812">Transmembrane</keyword>
<feature type="transmembrane region" description="Helical" evidence="1">
    <location>
        <begin position="156"/>
        <end position="177"/>
    </location>
</feature>
<sequence length="191" mass="21545">MTGRMATPQQSNGLVFAMHFIPVLNLLAMFMLHDAPQKNHTPKENAQYYIQRDTSALAHWIVVLGVLFALIGGVRTWLSYDSFLSEKMYSFYAFGDMGDSGMQLIKLSLLLIIAGYFIKVLGYVLLYNHRSAVFFIVTMNILLLVLTFLEVLPLAMLFSIAAFASFFVLMEIFHPALHNDDALLLTEPEIA</sequence>
<dbReference type="RefSeq" id="WP_341843247.1">
    <property type="nucleotide sequence ID" value="NZ_CP149792.1"/>
</dbReference>
<feature type="transmembrane region" description="Helical" evidence="1">
    <location>
        <begin position="132"/>
        <end position="149"/>
    </location>
</feature>
<gene>
    <name evidence="2" type="ORF">WJU22_10795</name>
</gene>
<feature type="transmembrane region" description="Helical" evidence="1">
    <location>
        <begin position="57"/>
        <end position="78"/>
    </location>
</feature>
<proteinExistence type="predicted"/>
<organism evidence="2 3">
    <name type="scientific">Chitinophaga caseinilytica</name>
    <dbReference type="NCBI Taxonomy" id="2267521"/>
    <lineage>
        <taxon>Bacteria</taxon>
        <taxon>Pseudomonadati</taxon>
        <taxon>Bacteroidota</taxon>
        <taxon>Chitinophagia</taxon>
        <taxon>Chitinophagales</taxon>
        <taxon>Chitinophagaceae</taxon>
        <taxon>Chitinophaga</taxon>
    </lineage>
</organism>
<keyword evidence="3" id="KW-1185">Reference proteome</keyword>
<dbReference type="Proteomes" id="UP001449657">
    <property type="component" value="Chromosome"/>
</dbReference>
<name>A0ABZ2Z8U2_9BACT</name>
<evidence type="ECO:0008006" key="4">
    <source>
        <dbReference type="Google" id="ProtNLM"/>
    </source>
</evidence>
<reference evidence="2 3" key="1">
    <citation type="submission" date="2024-03" db="EMBL/GenBank/DDBJ databases">
        <title>Chitinophaga caseinilytica sp. nov., a casein hydrolysing bacterium isolated from forest soil.</title>
        <authorList>
            <person name="Lee D.S."/>
            <person name="Han D.M."/>
            <person name="Baek J.H."/>
            <person name="Choi D.G."/>
            <person name="Jeon J.H."/>
            <person name="Jeon C.O."/>
        </authorList>
    </citation>
    <scope>NUCLEOTIDE SEQUENCE [LARGE SCALE GENOMIC DNA]</scope>
    <source>
        <strain evidence="2 3">KACC 19118</strain>
    </source>
</reference>
<protein>
    <recommendedName>
        <fullName evidence="4">DUF4271 domain-containing protein</fullName>
    </recommendedName>
</protein>